<name>A0A1J3DKU7_NOCCA</name>
<protein>
    <submittedName>
        <fullName evidence="2">Uncharacterized protein</fullName>
    </submittedName>
</protein>
<keyword evidence="1" id="KW-0472">Membrane</keyword>
<gene>
    <name evidence="2" type="ORF">GA_TR3672_c5_g1_i1_g.12609</name>
</gene>
<sequence length="92" mass="10563">MFYGGDLHVDQSPIILKIKSSPILPLLFFLSSFSSFEPTVTLLFCSDQRKFVGLMLPFFFLGENVRLCSLWETELRNRLIPRHIKLGSLIVS</sequence>
<evidence type="ECO:0000313" key="2">
    <source>
        <dbReference type="EMBL" id="JAU19566.1"/>
    </source>
</evidence>
<dbReference type="EMBL" id="GEVI01012754">
    <property type="protein sequence ID" value="JAU19566.1"/>
    <property type="molecule type" value="Transcribed_RNA"/>
</dbReference>
<reference evidence="2" key="1">
    <citation type="submission" date="2016-07" db="EMBL/GenBank/DDBJ databases">
        <title>De novo transcriptome assembly of four accessions of the metal hyperaccumulator plant Noccaea caerulescens.</title>
        <authorList>
            <person name="Blande D."/>
            <person name="Halimaa P."/>
            <person name="Tervahauta A.I."/>
            <person name="Aarts M.G."/>
            <person name="Karenlampi S.O."/>
        </authorList>
    </citation>
    <scope>NUCLEOTIDE SEQUENCE</scope>
</reference>
<proteinExistence type="predicted"/>
<accession>A0A1J3DKU7</accession>
<keyword evidence="1" id="KW-0812">Transmembrane</keyword>
<organism evidence="2">
    <name type="scientific">Noccaea caerulescens</name>
    <name type="common">Alpine penny-cress</name>
    <name type="synonym">Thlaspi caerulescens</name>
    <dbReference type="NCBI Taxonomy" id="107243"/>
    <lineage>
        <taxon>Eukaryota</taxon>
        <taxon>Viridiplantae</taxon>
        <taxon>Streptophyta</taxon>
        <taxon>Embryophyta</taxon>
        <taxon>Tracheophyta</taxon>
        <taxon>Spermatophyta</taxon>
        <taxon>Magnoliopsida</taxon>
        <taxon>eudicotyledons</taxon>
        <taxon>Gunneridae</taxon>
        <taxon>Pentapetalae</taxon>
        <taxon>rosids</taxon>
        <taxon>malvids</taxon>
        <taxon>Brassicales</taxon>
        <taxon>Brassicaceae</taxon>
        <taxon>Coluteocarpeae</taxon>
        <taxon>Noccaea</taxon>
    </lineage>
</organism>
<evidence type="ECO:0000256" key="1">
    <source>
        <dbReference type="SAM" id="Phobius"/>
    </source>
</evidence>
<feature type="transmembrane region" description="Helical" evidence="1">
    <location>
        <begin position="23"/>
        <end position="45"/>
    </location>
</feature>
<dbReference type="AlphaFoldDB" id="A0A1J3DKU7"/>
<keyword evidence="1" id="KW-1133">Transmembrane helix</keyword>